<keyword evidence="1" id="KW-1133">Transmembrane helix</keyword>
<proteinExistence type="predicted"/>
<dbReference type="AlphaFoldDB" id="A0A5B9DBQ3"/>
<dbReference type="GeneID" id="41329999"/>
<evidence type="ECO:0000313" key="2">
    <source>
        <dbReference type="EMBL" id="QEE16180.1"/>
    </source>
</evidence>
<reference evidence="2 3" key="1">
    <citation type="journal article" date="2020" name="Nature">
        <title>Isolation of an archaeon at the prokaryote-eukaryote interface.</title>
        <authorList>
            <person name="Imachi H."/>
            <person name="Nobu M.K."/>
            <person name="Nakahara N."/>
            <person name="Morono Y."/>
            <person name="Ogawara M."/>
            <person name="Takaki Y."/>
            <person name="Takano Y."/>
            <person name="Uematsu K."/>
            <person name="Ikuta T."/>
            <person name="Ito M."/>
            <person name="Matsui Y."/>
            <person name="Miyazaki M."/>
            <person name="Murata K."/>
            <person name="Saito Y."/>
            <person name="Sakai S."/>
            <person name="Song C."/>
            <person name="Tasumi E."/>
            <person name="Yamanaka Y."/>
            <person name="Yamaguchi T."/>
            <person name="Kamagata Y."/>
            <person name="Tamaki H."/>
            <person name="Takai K."/>
        </authorList>
    </citation>
    <scope>NUCLEOTIDE SEQUENCE [LARGE SCALE GENOMIC DNA]</scope>
    <source>
        <strain evidence="2 3">MK-D1</strain>
    </source>
</reference>
<sequence>MKDEIKQKMILIYYINGIIFATIFFFVFKNIFLPAAIVVSVFIAVIFTSMGWGIFYLNTYFKINHHHQKPNLLMVLLSSFIYLIPAGIICYNIFTKKYSNIIANFQKGNTKYKKQITTNGIKCQKCNNFNIGNGNFCIQCGYKLK</sequence>
<keyword evidence="1" id="KW-0812">Transmembrane</keyword>
<protein>
    <submittedName>
        <fullName evidence="2">Uncharacterized protein</fullName>
    </submittedName>
</protein>
<keyword evidence="1" id="KW-0472">Membrane</keyword>
<dbReference type="KEGG" id="psyt:DSAG12_02009"/>
<evidence type="ECO:0000313" key="3">
    <source>
        <dbReference type="Proteomes" id="UP000321408"/>
    </source>
</evidence>
<dbReference type="Proteomes" id="UP000321408">
    <property type="component" value="Chromosome"/>
</dbReference>
<dbReference type="EMBL" id="CP042905">
    <property type="protein sequence ID" value="QEE16180.1"/>
    <property type="molecule type" value="Genomic_DNA"/>
</dbReference>
<dbReference type="RefSeq" id="WP_147663059.1">
    <property type="nucleotide sequence ID" value="NZ_CP042905.2"/>
</dbReference>
<keyword evidence="3" id="KW-1185">Reference proteome</keyword>
<feature type="transmembrane region" description="Helical" evidence="1">
    <location>
        <begin position="12"/>
        <end position="31"/>
    </location>
</feature>
<accession>A0A5B9DBQ3</accession>
<organism evidence="2 3">
    <name type="scientific">Promethearchaeum syntrophicum</name>
    <dbReference type="NCBI Taxonomy" id="2594042"/>
    <lineage>
        <taxon>Archaea</taxon>
        <taxon>Promethearchaeati</taxon>
        <taxon>Promethearchaeota</taxon>
        <taxon>Promethearchaeia</taxon>
        <taxon>Promethearchaeales</taxon>
        <taxon>Promethearchaeaceae</taxon>
        <taxon>Promethearchaeum</taxon>
    </lineage>
</organism>
<evidence type="ECO:0000256" key="1">
    <source>
        <dbReference type="SAM" id="Phobius"/>
    </source>
</evidence>
<feature type="transmembrane region" description="Helical" evidence="1">
    <location>
        <begin position="37"/>
        <end position="60"/>
    </location>
</feature>
<reference evidence="2 3" key="2">
    <citation type="journal article" date="2024" name="Int. J. Syst. Evol. Microbiol.">
        <title>Promethearchaeum syntrophicum gen. nov., sp. nov., an anaerobic, obligately syntrophic archaeon, the first isolate of the lineage 'Asgard' archaea, and proposal of the new archaeal phylum Promethearchaeota phyl. nov. and kingdom Promethearchaeati regn. nov.</title>
        <authorList>
            <person name="Imachi H."/>
            <person name="Nobu M.K."/>
            <person name="Kato S."/>
            <person name="Takaki Y."/>
            <person name="Miyazaki M."/>
            <person name="Miyata M."/>
            <person name="Ogawara M."/>
            <person name="Saito Y."/>
            <person name="Sakai S."/>
            <person name="Tahara Y.O."/>
            <person name="Takano Y."/>
            <person name="Tasumi E."/>
            <person name="Uematsu K."/>
            <person name="Yoshimura T."/>
            <person name="Itoh T."/>
            <person name="Ohkuma M."/>
            <person name="Takai K."/>
        </authorList>
    </citation>
    <scope>NUCLEOTIDE SEQUENCE [LARGE SCALE GENOMIC DNA]</scope>
    <source>
        <strain evidence="2 3">MK-D1</strain>
    </source>
</reference>
<name>A0A5B9DBQ3_9ARCH</name>
<gene>
    <name evidence="2" type="ORF">DSAG12_02009</name>
</gene>
<feature type="transmembrane region" description="Helical" evidence="1">
    <location>
        <begin position="72"/>
        <end position="94"/>
    </location>
</feature>